<feature type="region of interest" description="Disordered" evidence="1">
    <location>
        <begin position="53"/>
        <end position="110"/>
    </location>
</feature>
<organism evidence="2 3">
    <name type="scientific">Sutcliffiella tianshenii</name>
    <dbReference type="NCBI Taxonomy" id="1463404"/>
    <lineage>
        <taxon>Bacteria</taxon>
        <taxon>Bacillati</taxon>
        <taxon>Bacillota</taxon>
        <taxon>Bacilli</taxon>
        <taxon>Bacillales</taxon>
        <taxon>Bacillaceae</taxon>
        <taxon>Sutcliffiella</taxon>
    </lineage>
</organism>
<dbReference type="RefSeq" id="WP_204419209.1">
    <property type="nucleotide sequence ID" value="NZ_JAFBED010000013.1"/>
</dbReference>
<comment type="caution">
    <text evidence="2">The sequence shown here is derived from an EMBL/GenBank/DDBJ whole genome shotgun (WGS) entry which is preliminary data.</text>
</comment>
<accession>A0ABS2P6I7</accession>
<name>A0ABS2P6I7_9BACI</name>
<protein>
    <submittedName>
        <fullName evidence="2">Phosphopantothenoylcysteine synthetase/decarboxylase</fullName>
    </submittedName>
</protein>
<dbReference type="Proteomes" id="UP000737402">
    <property type="component" value="Unassembled WGS sequence"/>
</dbReference>
<evidence type="ECO:0000313" key="3">
    <source>
        <dbReference type="Proteomes" id="UP000737402"/>
    </source>
</evidence>
<reference evidence="2 3" key="1">
    <citation type="submission" date="2021-01" db="EMBL/GenBank/DDBJ databases">
        <title>Genomic Encyclopedia of Type Strains, Phase IV (KMG-IV): sequencing the most valuable type-strain genomes for metagenomic binning, comparative biology and taxonomic classification.</title>
        <authorList>
            <person name="Goeker M."/>
        </authorList>
    </citation>
    <scope>NUCLEOTIDE SEQUENCE [LARGE SCALE GENOMIC DNA]</scope>
    <source>
        <strain evidence="2 3">DSM 25879</strain>
    </source>
</reference>
<keyword evidence="3" id="KW-1185">Reference proteome</keyword>
<proteinExistence type="predicted"/>
<sequence>MTNEVRKAKLKLDFENGFSLAPDLNSEVALQAVLKALKNGDVSEVKIAVEYNDGTEVDFEEEDEVDEAVEAENNDDDDDEDEDDDDDDEDEDDDDDDEDEDDDDDDEEED</sequence>
<dbReference type="EMBL" id="JAFBED010000013">
    <property type="protein sequence ID" value="MBM7622025.1"/>
    <property type="molecule type" value="Genomic_DNA"/>
</dbReference>
<evidence type="ECO:0000256" key="1">
    <source>
        <dbReference type="SAM" id="MobiDB-lite"/>
    </source>
</evidence>
<evidence type="ECO:0000313" key="2">
    <source>
        <dbReference type="EMBL" id="MBM7622025.1"/>
    </source>
</evidence>
<gene>
    <name evidence="2" type="ORF">JOC95_003935</name>
</gene>